<accession>A0A9D1DQL3</accession>
<feature type="domain" description="Solute-binding protein family 3/N-terminal" evidence="3">
    <location>
        <begin position="46"/>
        <end position="275"/>
    </location>
</feature>
<evidence type="ECO:0000259" key="3">
    <source>
        <dbReference type="SMART" id="SM00062"/>
    </source>
</evidence>
<dbReference type="SUPFAM" id="SSF53850">
    <property type="entry name" value="Periplasmic binding protein-like II"/>
    <property type="match status" value="1"/>
</dbReference>
<reference evidence="4" key="1">
    <citation type="submission" date="2020-10" db="EMBL/GenBank/DDBJ databases">
        <authorList>
            <person name="Gilroy R."/>
        </authorList>
    </citation>
    <scope>NUCLEOTIDE SEQUENCE</scope>
    <source>
        <strain evidence="4">ChiSjej1B19-7085</strain>
    </source>
</reference>
<proteinExistence type="predicted"/>
<dbReference type="Pfam" id="PF00497">
    <property type="entry name" value="SBP_bac_3"/>
    <property type="match status" value="1"/>
</dbReference>
<dbReference type="PROSITE" id="PS51257">
    <property type="entry name" value="PROKAR_LIPOPROTEIN"/>
    <property type="match status" value="1"/>
</dbReference>
<gene>
    <name evidence="4" type="ORF">IAA54_06130</name>
</gene>
<evidence type="ECO:0000256" key="2">
    <source>
        <dbReference type="SAM" id="SignalP"/>
    </source>
</evidence>
<evidence type="ECO:0000256" key="1">
    <source>
        <dbReference type="ARBA" id="ARBA00022729"/>
    </source>
</evidence>
<dbReference type="Proteomes" id="UP000886785">
    <property type="component" value="Unassembled WGS sequence"/>
</dbReference>
<dbReference type="Gene3D" id="3.40.190.10">
    <property type="entry name" value="Periplasmic binding protein-like II"/>
    <property type="match status" value="2"/>
</dbReference>
<dbReference type="SMART" id="SM00062">
    <property type="entry name" value="PBPb"/>
    <property type="match status" value="1"/>
</dbReference>
<name>A0A9D1DQL3_9FIRM</name>
<keyword evidence="1 2" id="KW-0732">Signal</keyword>
<organism evidence="4 5">
    <name type="scientific">Candidatus Gallacutalibacter pullicola</name>
    <dbReference type="NCBI Taxonomy" id="2840830"/>
    <lineage>
        <taxon>Bacteria</taxon>
        <taxon>Bacillati</taxon>
        <taxon>Bacillota</taxon>
        <taxon>Clostridia</taxon>
        <taxon>Eubacteriales</taxon>
        <taxon>Candidatus Gallacutalibacter</taxon>
    </lineage>
</organism>
<dbReference type="PANTHER" id="PTHR35936">
    <property type="entry name" value="MEMBRANE-BOUND LYTIC MUREIN TRANSGLYCOSYLASE F"/>
    <property type="match status" value="1"/>
</dbReference>
<feature type="chain" id="PRO_5038657649" evidence="2">
    <location>
        <begin position="22"/>
        <end position="280"/>
    </location>
</feature>
<protein>
    <submittedName>
        <fullName evidence="4">Transporter substrate-binding domain-containing protein</fullName>
    </submittedName>
</protein>
<dbReference type="PANTHER" id="PTHR35936:SF35">
    <property type="entry name" value="L-CYSTINE-BINDING PROTEIN TCYJ"/>
    <property type="match status" value="1"/>
</dbReference>
<evidence type="ECO:0000313" key="4">
    <source>
        <dbReference type="EMBL" id="HIR57228.1"/>
    </source>
</evidence>
<evidence type="ECO:0000313" key="5">
    <source>
        <dbReference type="Proteomes" id="UP000886785"/>
    </source>
</evidence>
<dbReference type="InterPro" id="IPR001638">
    <property type="entry name" value="Solute-binding_3/MltF_N"/>
</dbReference>
<feature type="signal peptide" evidence="2">
    <location>
        <begin position="1"/>
        <end position="21"/>
    </location>
</feature>
<comment type="caution">
    <text evidence="4">The sequence shown here is derived from an EMBL/GenBank/DDBJ whole genome shotgun (WGS) entry which is preliminary data.</text>
</comment>
<sequence>MKKTAKLLRLAFLLLFPVLLAACSASGASSSSDTDSSWQDVQSAGKLVIGLEDGFLPVSDFDADGARGFAAESALELCRRLGVEAEFVETAPEDALTMLADGEIDCVWAGSKTVLLDDSSDELSYTYFQGDQVILCLASAEIRNIADLQGLAVGVKTGSSGQKELEASTAFRDSLSAVTEYPDTQSLKAALDAGEISAAVMEDLSAALCCRESPDVYAILPDDTGTAPMALAHDDYCTIFRSGDASLAAQVESALGGMIADGTLTVYSEKWFGSDRLTAQ</sequence>
<dbReference type="EMBL" id="DVHF01000072">
    <property type="protein sequence ID" value="HIR57228.1"/>
    <property type="molecule type" value="Genomic_DNA"/>
</dbReference>
<reference evidence="4" key="2">
    <citation type="journal article" date="2021" name="PeerJ">
        <title>Extensive microbial diversity within the chicken gut microbiome revealed by metagenomics and culture.</title>
        <authorList>
            <person name="Gilroy R."/>
            <person name="Ravi A."/>
            <person name="Getino M."/>
            <person name="Pursley I."/>
            <person name="Horton D.L."/>
            <person name="Alikhan N.F."/>
            <person name="Baker D."/>
            <person name="Gharbi K."/>
            <person name="Hall N."/>
            <person name="Watson M."/>
            <person name="Adriaenssens E.M."/>
            <person name="Foster-Nyarko E."/>
            <person name="Jarju S."/>
            <person name="Secka A."/>
            <person name="Antonio M."/>
            <person name="Oren A."/>
            <person name="Chaudhuri R.R."/>
            <person name="La Ragione R."/>
            <person name="Hildebrand F."/>
            <person name="Pallen M.J."/>
        </authorList>
    </citation>
    <scope>NUCLEOTIDE SEQUENCE</scope>
    <source>
        <strain evidence="4">ChiSjej1B19-7085</strain>
    </source>
</reference>
<dbReference type="AlphaFoldDB" id="A0A9D1DQL3"/>